<reference evidence="4" key="1">
    <citation type="journal article" date="2019" name="Int. J. Syst. Evol. Microbiol.">
        <title>The Global Catalogue of Microorganisms (GCM) 10K type strain sequencing project: providing services to taxonomists for standard genome sequencing and annotation.</title>
        <authorList>
            <consortium name="The Broad Institute Genomics Platform"/>
            <consortium name="The Broad Institute Genome Sequencing Center for Infectious Disease"/>
            <person name="Wu L."/>
            <person name="Ma J."/>
        </authorList>
    </citation>
    <scope>NUCLEOTIDE SEQUENCE [LARGE SCALE GENOMIC DNA]</scope>
    <source>
        <strain evidence="4">CCM 7526</strain>
    </source>
</reference>
<dbReference type="InterPro" id="IPR002909">
    <property type="entry name" value="IPT_dom"/>
</dbReference>
<dbReference type="Gene3D" id="2.60.40.10">
    <property type="entry name" value="Immunoglobulins"/>
    <property type="match status" value="1"/>
</dbReference>
<evidence type="ECO:0000313" key="3">
    <source>
        <dbReference type="EMBL" id="MFD1370336.1"/>
    </source>
</evidence>
<dbReference type="EMBL" id="JBHTMK010000043">
    <property type="protein sequence ID" value="MFD1370336.1"/>
    <property type="molecule type" value="Genomic_DNA"/>
</dbReference>
<proteinExistence type="predicted"/>
<dbReference type="RefSeq" id="WP_317791020.1">
    <property type="nucleotide sequence ID" value="NZ_AP028461.1"/>
</dbReference>
<accession>A0ABW4AHQ0</accession>
<keyword evidence="4" id="KW-1185">Reference proteome</keyword>
<dbReference type="InterPro" id="IPR013783">
    <property type="entry name" value="Ig-like_fold"/>
</dbReference>
<sequence length="605" mass="59756">MRKSQSRTGIRLVRSGVAVAATAAAVVAGTANPAFASDLAFTSVSGTPMVVGAGGTFTGTVTGLTTGVATVFGRLVTGSDNTVSCPAAYGTAVSSGPNIAVTAAKVSGNDNSATFTIPATTPPGSYRACLYAGNAANSALEGHAADNQDLVITPAAAVAAPNTSGPNVTSVTATGTTAWLSLGTTAAATFVASGTSCPTTYGTGGAITATTTKNAANTIATVTIPAGLVMGNSYNVCVFAGNTVGTSPLVGTTAFSNVPGAMVSPNVGPDTNGNTVVVSSPNNFLTNAHTALGAIFTVDPCPNVYDTTPAGNFDSATVTKVTNNRISVLVPAEVNIVGSDPATAYNLCIYGDNTEDTGTLATQPLVYSVATAVTVDASTPIDVTSGPSQGGQLVSITGTGFPTAPESQVSAAIGGTPLKDVRVISSTKLTGITQPRAAGAAAVSVTTMAGTATTANTPYTYNFGISVSPNTAKPGNTSTPMIYVNGAGFSNISFGSDADYNTAFGRVFLVTNGWFASTDTGGPFGTTDPITACTGAVVVVSDTELLCRLDLGNTFGATAGDLDQAADVSPGSYQVAVIRDASSVDAALTDFSQIASGSAFTVAAY</sequence>
<dbReference type="SUPFAM" id="SSF81296">
    <property type="entry name" value="E set domains"/>
    <property type="match status" value="1"/>
</dbReference>
<evidence type="ECO:0000259" key="2">
    <source>
        <dbReference type="Pfam" id="PF01833"/>
    </source>
</evidence>
<feature type="chain" id="PRO_5045851183" evidence="1">
    <location>
        <begin position="37"/>
        <end position="605"/>
    </location>
</feature>
<protein>
    <submittedName>
        <fullName evidence="3">IPT/TIG domain-containing protein</fullName>
    </submittedName>
</protein>
<evidence type="ECO:0000256" key="1">
    <source>
        <dbReference type="SAM" id="SignalP"/>
    </source>
</evidence>
<evidence type="ECO:0000313" key="4">
    <source>
        <dbReference type="Proteomes" id="UP001597183"/>
    </source>
</evidence>
<feature type="domain" description="IPT/TIG" evidence="2">
    <location>
        <begin position="381"/>
        <end position="461"/>
    </location>
</feature>
<comment type="caution">
    <text evidence="3">The sequence shown here is derived from an EMBL/GenBank/DDBJ whole genome shotgun (WGS) entry which is preliminary data.</text>
</comment>
<organism evidence="3 4">
    <name type="scientific">Actinoplanes sichuanensis</name>
    <dbReference type="NCBI Taxonomy" id="512349"/>
    <lineage>
        <taxon>Bacteria</taxon>
        <taxon>Bacillati</taxon>
        <taxon>Actinomycetota</taxon>
        <taxon>Actinomycetes</taxon>
        <taxon>Micromonosporales</taxon>
        <taxon>Micromonosporaceae</taxon>
        <taxon>Actinoplanes</taxon>
    </lineage>
</organism>
<gene>
    <name evidence="3" type="ORF">ACFQ5G_33790</name>
</gene>
<dbReference type="Pfam" id="PF01833">
    <property type="entry name" value="TIG"/>
    <property type="match status" value="1"/>
</dbReference>
<dbReference type="Proteomes" id="UP001597183">
    <property type="component" value="Unassembled WGS sequence"/>
</dbReference>
<feature type="signal peptide" evidence="1">
    <location>
        <begin position="1"/>
        <end position="36"/>
    </location>
</feature>
<dbReference type="InterPro" id="IPR014756">
    <property type="entry name" value="Ig_E-set"/>
</dbReference>
<name>A0ABW4AHQ0_9ACTN</name>
<keyword evidence="1" id="KW-0732">Signal</keyword>